<evidence type="ECO:0000313" key="5">
    <source>
        <dbReference type="EMBL" id="ORZ41695.1"/>
    </source>
</evidence>
<feature type="compositionally biased region" description="Low complexity" evidence="3">
    <location>
        <begin position="83"/>
        <end position="104"/>
    </location>
</feature>
<keyword evidence="1 2" id="KW-0728">SH3 domain</keyword>
<gene>
    <name evidence="5" type="ORF">BCR44DRAFT_1011844</name>
</gene>
<feature type="region of interest" description="Disordered" evidence="3">
    <location>
        <begin position="83"/>
        <end position="122"/>
    </location>
</feature>
<dbReference type="STRING" id="765915.A0A1Y2I497"/>
<reference evidence="5 6" key="1">
    <citation type="submission" date="2016-07" db="EMBL/GenBank/DDBJ databases">
        <title>Pervasive Adenine N6-methylation of Active Genes in Fungi.</title>
        <authorList>
            <consortium name="DOE Joint Genome Institute"/>
            <person name="Mondo S.J."/>
            <person name="Dannebaum R.O."/>
            <person name="Kuo R.C."/>
            <person name="Labutti K."/>
            <person name="Haridas S."/>
            <person name="Kuo A."/>
            <person name="Salamov A."/>
            <person name="Ahrendt S.R."/>
            <person name="Lipzen A."/>
            <person name="Sullivan W."/>
            <person name="Andreopoulos W.B."/>
            <person name="Clum A."/>
            <person name="Lindquist E."/>
            <person name="Daum C."/>
            <person name="Ramamoorthy G.K."/>
            <person name="Gryganskyi A."/>
            <person name="Culley D."/>
            <person name="Magnuson J.K."/>
            <person name="James T.Y."/>
            <person name="O'Malley M.A."/>
            <person name="Stajich J.E."/>
            <person name="Spatafora J.W."/>
            <person name="Visel A."/>
            <person name="Grigoriev I.V."/>
        </authorList>
    </citation>
    <scope>NUCLEOTIDE SEQUENCE [LARGE SCALE GENOMIC DNA]</scope>
    <source>
        <strain evidence="5 6">PL171</strain>
    </source>
</reference>
<evidence type="ECO:0000256" key="3">
    <source>
        <dbReference type="SAM" id="MobiDB-lite"/>
    </source>
</evidence>
<dbReference type="InterPro" id="IPR001452">
    <property type="entry name" value="SH3_domain"/>
</dbReference>
<organism evidence="5 6">
    <name type="scientific">Catenaria anguillulae PL171</name>
    <dbReference type="NCBI Taxonomy" id="765915"/>
    <lineage>
        <taxon>Eukaryota</taxon>
        <taxon>Fungi</taxon>
        <taxon>Fungi incertae sedis</taxon>
        <taxon>Blastocladiomycota</taxon>
        <taxon>Blastocladiomycetes</taxon>
        <taxon>Blastocladiales</taxon>
        <taxon>Catenariaceae</taxon>
        <taxon>Catenaria</taxon>
    </lineage>
</organism>
<dbReference type="OrthoDB" id="5591924at2759"/>
<sequence length="194" mass="20602">MGFLRRFLLAYHTLCNCTCRHVCPVISHACAQSPSSLPAPSQDRGHHLLARGRGRGRGRGAPTSTRRASRFLERIASSGTIITPASLTSTSSSGTLRTSPTSPLARHATSLAPPAPAPAAGPDMSPALTTLVPGGTYVAIAAYLARKRDEVSVMRGDQVLVERVLSDGWCVGVNRDLEGVRGVFPLYVVEEVEE</sequence>
<dbReference type="InterPro" id="IPR036028">
    <property type="entry name" value="SH3-like_dom_sf"/>
</dbReference>
<feature type="compositionally biased region" description="Basic residues" evidence="3">
    <location>
        <begin position="47"/>
        <end position="58"/>
    </location>
</feature>
<comment type="caution">
    <text evidence="5">The sequence shown here is derived from an EMBL/GenBank/DDBJ whole genome shotgun (WGS) entry which is preliminary data.</text>
</comment>
<dbReference type="EMBL" id="MCFL01000001">
    <property type="protein sequence ID" value="ORZ41695.1"/>
    <property type="molecule type" value="Genomic_DNA"/>
</dbReference>
<evidence type="ECO:0000256" key="2">
    <source>
        <dbReference type="PROSITE-ProRule" id="PRU00192"/>
    </source>
</evidence>
<dbReference type="Proteomes" id="UP000193411">
    <property type="component" value="Unassembled WGS sequence"/>
</dbReference>
<feature type="region of interest" description="Disordered" evidence="3">
    <location>
        <begin position="34"/>
        <end position="66"/>
    </location>
</feature>
<dbReference type="Gene3D" id="2.30.30.40">
    <property type="entry name" value="SH3 Domains"/>
    <property type="match status" value="1"/>
</dbReference>
<dbReference type="PROSITE" id="PS50002">
    <property type="entry name" value="SH3"/>
    <property type="match status" value="1"/>
</dbReference>
<evidence type="ECO:0000313" key="6">
    <source>
        <dbReference type="Proteomes" id="UP000193411"/>
    </source>
</evidence>
<evidence type="ECO:0000256" key="1">
    <source>
        <dbReference type="ARBA" id="ARBA00022443"/>
    </source>
</evidence>
<feature type="domain" description="SH3" evidence="4">
    <location>
        <begin position="132"/>
        <end position="194"/>
    </location>
</feature>
<dbReference type="Pfam" id="PF14604">
    <property type="entry name" value="SH3_9"/>
    <property type="match status" value="1"/>
</dbReference>
<protein>
    <recommendedName>
        <fullName evidence="4">SH3 domain-containing protein</fullName>
    </recommendedName>
</protein>
<proteinExistence type="predicted"/>
<keyword evidence="6" id="KW-1185">Reference proteome</keyword>
<dbReference type="SMART" id="SM00326">
    <property type="entry name" value="SH3"/>
    <property type="match status" value="1"/>
</dbReference>
<dbReference type="AlphaFoldDB" id="A0A1Y2I497"/>
<name>A0A1Y2I497_9FUNG</name>
<dbReference type="SUPFAM" id="SSF50044">
    <property type="entry name" value="SH3-domain"/>
    <property type="match status" value="1"/>
</dbReference>
<accession>A0A1Y2I497</accession>
<evidence type="ECO:0000259" key="4">
    <source>
        <dbReference type="PROSITE" id="PS50002"/>
    </source>
</evidence>